<evidence type="ECO:0000313" key="2">
    <source>
        <dbReference type="Proteomes" id="UP001447188"/>
    </source>
</evidence>
<dbReference type="Proteomes" id="UP001447188">
    <property type="component" value="Unassembled WGS sequence"/>
</dbReference>
<dbReference type="EMBL" id="JBBBZM010000613">
    <property type="protein sequence ID" value="KAL0630475.1"/>
    <property type="molecule type" value="Genomic_DNA"/>
</dbReference>
<name>A0ABR3G3W1_9PEZI</name>
<reference evidence="1 2" key="1">
    <citation type="submission" date="2024-02" db="EMBL/GenBank/DDBJ databases">
        <title>Discinaceae phylogenomics.</title>
        <authorList>
            <person name="Dirks A.C."/>
            <person name="James T.Y."/>
        </authorList>
    </citation>
    <scope>NUCLEOTIDE SEQUENCE [LARGE SCALE GENOMIC DNA]</scope>
    <source>
        <strain evidence="1 2">ACD0624</strain>
    </source>
</reference>
<sequence>MADLHQDSQHPHLFHQPSTKIHGLRTLIITREGTPIPKEITPLFLRNQINAALPKVLIAEVRFTPNLLIQLIAVTLTTSNTLLKSRAKLEETIRTILPSATSLQKDVQVVQVVVHNIPTSILSASEGYLQVRNEVQSFNPGTTLHRTPRWLTRLAKRENNAASSMVLSIVGRPSATEALKGLLLFGSNL</sequence>
<organism evidence="1 2">
    <name type="scientific">Discina gigas</name>
    <dbReference type="NCBI Taxonomy" id="1032678"/>
    <lineage>
        <taxon>Eukaryota</taxon>
        <taxon>Fungi</taxon>
        <taxon>Dikarya</taxon>
        <taxon>Ascomycota</taxon>
        <taxon>Pezizomycotina</taxon>
        <taxon>Pezizomycetes</taxon>
        <taxon>Pezizales</taxon>
        <taxon>Discinaceae</taxon>
        <taxon>Discina</taxon>
    </lineage>
</organism>
<accession>A0ABR3G3W1</accession>
<gene>
    <name evidence="1" type="ORF">Q9L58_010678</name>
</gene>
<comment type="caution">
    <text evidence="1">The sequence shown here is derived from an EMBL/GenBank/DDBJ whole genome shotgun (WGS) entry which is preliminary data.</text>
</comment>
<evidence type="ECO:0000313" key="1">
    <source>
        <dbReference type="EMBL" id="KAL0630475.1"/>
    </source>
</evidence>
<protein>
    <submittedName>
        <fullName evidence="1">Uncharacterized protein</fullName>
    </submittedName>
</protein>
<proteinExistence type="predicted"/>
<keyword evidence="2" id="KW-1185">Reference proteome</keyword>